<evidence type="ECO:0000313" key="2">
    <source>
        <dbReference type="Proteomes" id="UP001159363"/>
    </source>
</evidence>
<dbReference type="Proteomes" id="UP001159363">
    <property type="component" value="Chromosome 6"/>
</dbReference>
<protein>
    <submittedName>
        <fullName evidence="1">Uncharacterized protein</fullName>
    </submittedName>
</protein>
<proteinExistence type="predicted"/>
<comment type="caution">
    <text evidence="1">The sequence shown here is derived from an EMBL/GenBank/DDBJ whole genome shotgun (WGS) entry which is preliminary data.</text>
</comment>
<accession>A0ABQ9H2V7</accession>
<name>A0ABQ9H2V7_9NEOP</name>
<organism evidence="1 2">
    <name type="scientific">Dryococelus australis</name>
    <dbReference type="NCBI Taxonomy" id="614101"/>
    <lineage>
        <taxon>Eukaryota</taxon>
        <taxon>Metazoa</taxon>
        <taxon>Ecdysozoa</taxon>
        <taxon>Arthropoda</taxon>
        <taxon>Hexapoda</taxon>
        <taxon>Insecta</taxon>
        <taxon>Pterygota</taxon>
        <taxon>Neoptera</taxon>
        <taxon>Polyneoptera</taxon>
        <taxon>Phasmatodea</taxon>
        <taxon>Verophasmatodea</taxon>
        <taxon>Anareolatae</taxon>
        <taxon>Phasmatidae</taxon>
        <taxon>Eurycanthinae</taxon>
        <taxon>Dryococelus</taxon>
    </lineage>
</organism>
<evidence type="ECO:0000313" key="1">
    <source>
        <dbReference type="EMBL" id="KAJ8878602.1"/>
    </source>
</evidence>
<keyword evidence="2" id="KW-1185">Reference proteome</keyword>
<gene>
    <name evidence="1" type="ORF">PR048_019183</name>
</gene>
<dbReference type="EMBL" id="JARBHB010000007">
    <property type="protein sequence ID" value="KAJ8878602.1"/>
    <property type="molecule type" value="Genomic_DNA"/>
</dbReference>
<sequence length="130" mass="14362">MYMVRAGIAPSCYKVQLNVEGLPLEMELDTGAAVIPVLGQVMVNVKHNNQFVRLPLLVVKQSSTNMSALTGSNWLEQLKLDCHSIFQINLNLSNKAAEVVCHLRQKYADVFKTGVGTIKGHTAVFHLKPM</sequence>
<reference evidence="1 2" key="1">
    <citation type="submission" date="2023-02" db="EMBL/GenBank/DDBJ databases">
        <title>LHISI_Scaffold_Assembly.</title>
        <authorList>
            <person name="Stuart O.P."/>
            <person name="Cleave R."/>
            <person name="Magrath M.J.L."/>
            <person name="Mikheyev A.S."/>
        </authorList>
    </citation>
    <scope>NUCLEOTIDE SEQUENCE [LARGE SCALE GENOMIC DNA]</scope>
    <source>
        <strain evidence="1">Daus_M_001</strain>
        <tissue evidence="1">Leg muscle</tissue>
    </source>
</reference>